<dbReference type="Proteomes" id="UP000198779">
    <property type="component" value="Unassembled WGS sequence"/>
</dbReference>
<reference evidence="3 4" key="2">
    <citation type="submission" date="2016-10" db="EMBL/GenBank/DDBJ databases">
        <authorList>
            <person name="Varghese N."/>
            <person name="Submissions S."/>
        </authorList>
    </citation>
    <scope>NUCLEOTIDE SEQUENCE</scope>
    <source>
        <strain evidence="3">BP1-145</strain>
        <strain evidence="4">BP1-148</strain>
    </source>
</reference>
<feature type="chain" id="PRO_5041121444" evidence="1">
    <location>
        <begin position="21"/>
        <end position="576"/>
    </location>
</feature>
<dbReference type="STRING" id="645274.SAMN04487901_11356"/>
<evidence type="ECO:0000313" key="4">
    <source>
        <dbReference type="Proteomes" id="UP000198779"/>
    </source>
</evidence>
<keyword evidence="1" id="KW-0732">Signal</keyword>
<dbReference type="RefSeq" id="WP_143005807.1">
    <property type="nucleotide sequence ID" value="NZ_FNCQ01000013.1"/>
</dbReference>
<feature type="signal peptide" evidence="1">
    <location>
        <begin position="1"/>
        <end position="20"/>
    </location>
</feature>
<evidence type="ECO:0000313" key="2">
    <source>
        <dbReference type="EMBL" id="SDG94829.1"/>
    </source>
</evidence>
<name>A0A1H0JYL7_9BACT</name>
<organism evidence="3 5">
    <name type="scientific">Prevotella communis</name>
    <dbReference type="NCBI Taxonomy" id="2913614"/>
    <lineage>
        <taxon>Bacteria</taxon>
        <taxon>Pseudomonadati</taxon>
        <taxon>Bacteroidota</taxon>
        <taxon>Bacteroidia</taxon>
        <taxon>Bacteroidales</taxon>
        <taxon>Prevotellaceae</taxon>
        <taxon>Prevotella</taxon>
    </lineage>
</organism>
<evidence type="ECO:0000313" key="3">
    <source>
        <dbReference type="EMBL" id="SDO48612.1"/>
    </source>
</evidence>
<evidence type="ECO:0000313" key="5">
    <source>
        <dbReference type="Proteomes" id="UP000199134"/>
    </source>
</evidence>
<keyword evidence="4" id="KW-1185">Reference proteome</keyword>
<gene>
    <name evidence="3" type="ORF">SAMN04487900_12222</name>
    <name evidence="2" type="ORF">SAMN04487901_11356</name>
</gene>
<evidence type="ECO:0000256" key="1">
    <source>
        <dbReference type="SAM" id="SignalP"/>
    </source>
</evidence>
<protein>
    <submittedName>
        <fullName evidence="3">Uncharacterized protein</fullName>
    </submittedName>
</protein>
<dbReference type="Proteomes" id="UP000199134">
    <property type="component" value="Unassembled WGS sequence"/>
</dbReference>
<sequence length="576" mass="62357">MRKISTLAFMAFFCCMSAMAQVVLGDIKFSIKDGAKLNPTTGKITVTFPDVTGVADPTATNFVLAGAFNDVDFDEVEGSFASGVTFDLGEFELEPGTEYTLKITSVKVDGAELAAEGGYKLNFKTRGAERKMSWTFTIDAESAAQIVTEGSANVAGAENEDATKYMDIQKNGATTHRFYVPARNYEEILLPDGTALPMTEDLMFKFGNKAFYVGDTEGSYKDLIAFNGKNQYMIIPDCKAGDVITFNANRATKGSADKPTNIQAMDGAAIAPDGLESSNGIKDSIWLGSSYANYKFEVLTDGDVKFFFNNCLMKSITIEEGVEKKPCKYKVVAGYTEDEKTTILKELVAETEGITSSTVKAYYPYWLADEQGNVYTYGTKGNPFEASFDLKGDTTFVINYKKTAFEGCVFLSEGEDIPNAALCTSSNAAIRSSMGKAAYFTEDLKLVTLQPGTYKVRAITADYTSKSGGYDCVLTKGEGEENEIHLVATADNWNDIESDLLTITEATDITLKASGNENQGVDVIMIYASTDAPEDPDGISEVKDAKKVVARKVAKDGRILIQTAAGTFNAVGVQVR</sequence>
<dbReference type="EMBL" id="FNCQ01000013">
    <property type="protein sequence ID" value="SDG94829.1"/>
    <property type="molecule type" value="Genomic_DNA"/>
</dbReference>
<accession>A0A1H0JYL7</accession>
<dbReference type="AlphaFoldDB" id="A0A1H0JYL7"/>
<dbReference type="EMBL" id="FNIW01000022">
    <property type="protein sequence ID" value="SDO48612.1"/>
    <property type="molecule type" value="Genomic_DNA"/>
</dbReference>
<proteinExistence type="predicted"/>
<accession>A0A1G7YEX8</accession>
<reference evidence="2 5" key="1">
    <citation type="submission" date="2016-10" db="EMBL/GenBank/DDBJ databases">
        <authorList>
            <person name="de Groot N.N."/>
        </authorList>
    </citation>
    <scope>NUCLEOTIDE SEQUENCE [LARGE SCALE GENOMIC DNA]</scope>
    <source>
        <strain evidence="5">BP1-145</strain>
        <strain evidence="2">BP1-148</strain>
    </source>
</reference>